<accession>A0ABP9YSV9</accession>
<dbReference type="Gene3D" id="3.80.10.10">
    <property type="entry name" value="Ribonuclease Inhibitor"/>
    <property type="match status" value="1"/>
</dbReference>
<feature type="region of interest" description="Disordered" evidence="1">
    <location>
        <begin position="327"/>
        <end position="346"/>
    </location>
</feature>
<sequence length="379" mass="43737">MLCTSRDKGLTSKVLKQVFQNLVEKEDIKTCLLVCKSWNLAARETFDSDLSIKIKYTEYGVLMEDISIIGEKVKAIKLKPCKFSPTDEHNEIIWRTVLSFCPHITSIYFLKSHSIVPLLKALQDPDLMLNDLQKIEVRELESYPLKTQDLYLQANAHYHKTITSLRFYALTTTPRIIRFGGLAEFISQFSRLTCLKVNSPFDSGAIGIDRRRYPEFTVNIKQLLEKAPQLKEVDLYDCEVVARNWRDTNTAQITERISLINLKIKTSIITTRTLQYIVALLKQVKSLHLIISEITPDETVPEKEFATVLIDLKACTSEMETAKLKNNDDDYATDSSYSDDESDSDNDWFVYHFNDDYDVDDDEYSDAYIDYAQEYVDSD</sequence>
<name>A0ABP9YSV9_9FUNG</name>
<proteinExistence type="predicted"/>
<evidence type="ECO:0000313" key="3">
    <source>
        <dbReference type="Proteomes" id="UP001473302"/>
    </source>
</evidence>
<evidence type="ECO:0000313" key="2">
    <source>
        <dbReference type="EMBL" id="GAA5809940.1"/>
    </source>
</evidence>
<dbReference type="InterPro" id="IPR032675">
    <property type="entry name" value="LRR_dom_sf"/>
</dbReference>
<feature type="compositionally biased region" description="Acidic residues" evidence="1">
    <location>
        <begin position="329"/>
        <end position="346"/>
    </location>
</feature>
<dbReference type="Proteomes" id="UP001473302">
    <property type="component" value="Unassembled WGS sequence"/>
</dbReference>
<evidence type="ECO:0008006" key="4">
    <source>
        <dbReference type="Google" id="ProtNLM"/>
    </source>
</evidence>
<evidence type="ECO:0000256" key="1">
    <source>
        <dbReference type="SAM" id="MobiDB-lite"/>
    </source>
</evidence>
<gene>
    <name evidence="2" type="ORF">MFLAVUS_003355</name>
</gene>
<reference evidence="2 3" key="1">
    <citation type="submission" date="2024-04" db="EMBL/GenBank/DDBJ databases">
        <title>genome sequences of Mucor flavus KT1a and Helicostylum pulchrum KT1b strains isolated from the surface of a dry-aged beef.</title>
        <authorList>
            <person name="Toyotome T."/>
            <person name="Hosono M."/>
            <person name="Torimaru M."/>
            <person name="Fukuda K."/>
            <person name="Mikami N."/>
        </authorList>
    </citation>
    <scope>NUCLEOTIDE SEQUENCE [LARGE SCALE GENOMIC DNA]</scope>
    <source>
        <strain evidence="2 3">KT1a</strain>
    </source>
</reference>
<organism evidence="2 3">
    <name type="scientific">Mucor flavus</name>
    <dbReference type="NCBI Taxonomy" id="439312"/>
    <lineage>
        <taxon>Eukaryota</taxon>
        <taxon>Fungi</taxon>
        <taxon>Fungi incertae sedis</taxon>
        <taxon>Mucoromycota</taxon>
        <taxon>Mucoromycotina</taxon>
        <taxon>Mucoromycetes</taxon>
        <taxon>Mucorales</taxon>
        <taxon>Mucorineae</taxon>
        <taxon>Mucoraceae</taxon>
        <taxon>Mucor</taxon>
    </lineage>
</organism>
<dbReference type="EMBL" id="BAABUK010000006">
    <property type="protein sequence ID" value="GAA5809940.1"/>
    <property type="molecule type" value="Genomic_DNA"/>
</dbReference>
<protein>
    <recommendedName>
        <fullName evidence="4">F-box domain-containing protein</fullName>
    </recommendedName>
</protein>
<keyword evidence="3" id="KW-1185">Reference proteome</keyword>
<comment type="caution">
    <text evidence="2">The sequence shown here is derived from an EMBL/GenBank/DDBJ whole genome shotgun (WGS) entry which is preliminary data.</text>
</comment>